<feature type="region of interest" description="Disordered" evidence="5">
    <location>
        <begin position="229"/>
        <end position="249"/>
    </location>
</feature>
<dbReference type="InterPro" id="IPR012919">
    <property type="entry name" value="SUN_dom"/>
</dbReference>
<evidence type="ECO:0000259" key="6">
    <source>
        <dbReference type="PROSITE" id="PS51469"/>
    </source>
</evidence>
<organism evidence="7 8">
    <name type="scientific">Apodospora peruviana</name>
    <dbReference type="NCBI Taxonomy" id="516989"/>
    <lineage>
        <taxon>Eukaryota</taxon>
        <taxon>Fungi</taxon>
        <taxon>Dikarya</taxon>
        <taxon>Ascomycota</taxon>
        <taxon>Pezizomycotina</taxon>
        <taxon>Sordariomycetes</taxon>
        <taxon>Sordariomycetidae</taxon>
        <taxon>Sordariales</taxon>
        <taxon>Lasiosphaeriaceae</taxon>
        <taxon>Apodospora</taxon>
    </lineage>
</organism>
<dbReference type="PANTHER" id="PTHR12911:SF8">
    <property type="entry name" value="KLAROID PROTEIN-RELATED"/>
    <property type="match status" value="1"/>
</dbReference>
<keyword evidence="2" id="KW-0812">Transmembrane</keyword>
<dbReference type="GO" id="GO:0034993">
    <property type="term" value="C:meiotic nuclear membrane microtubule tethering complex"/>
    <property type="evidence" value="ECO:0007669"/>
    <property type="project" value="TreeGrafter"/>
</dbReference>
<dbReference type="Gene3D" id="2.60.120.260">
    <property type="entry name" value="Galactose-binding domain-like"/>
    <property type="match status" value="1"/>
</dbReference>
<name>A0AAE0HUR7_9PEZI</name>
<reference evidence="7" key="1">
    <citation type="journal article" date="2023" name="Mol. Phylogenet. Evol.">
        <title>Genome-scale phylogeny and comparative genomics of the fungal order Sordariales.</title>
        <authorList>
            <person name="Hensen N."/>
            <person name="Bonometti L."/>
            <person name="Westerberg I."/>
            <person name="Brannstrom I.O."/>
            <person name="Guillou S."/>
            <person name="Cros-Aarteil S."/>
            <person name="Calhoun S."/>
            <person name="Haridas S."/>
            <person name="Kuo A."/>
            <person name="Mondo S."/>
            <person name="Pangilinan J."/>
            <person name="Riley R."/>
            <person name="LaButti K."/>
            <person name="Andreopoulos B."/>
            <person name="Lipzen A."/>
            <person name="Chen C."/>
            <person name="Yan M."/>
            <person name="Daum C."/>
            <person name="Ng V."/>
            <person name="Clum A."/>
            <person name="Steindorff A."/>
            <person name="Ohm R.A."/>
            <person name="Martin F."/>
            <person name="Silar P."/>
            <person name="Natvig D.O."/>
            <person name="Lalanne C."/>
            <person name="Gautier V."/>
            <person name="Ament-Velasquez S.L."/>
            <person name="Kruys A."/>
            <person name="Hutchinson M.I."/>
            <person name="Powell A.J."/>
            <person name="Barry K."/>
            <person name="Miller A.N."/>
            <person name="Grigoriev I.V."/>
            <person name="Debuchy R."/>
            <person name="Gladieux P."/>
            <person name="Hiltunen Thoren M."/>
            <person name="Johannesson H."/>
        </authorList>
    </citation>
    <scope>NUCLEOTIDE SEQUENCE</scope>
    <source>
        <strain evidence="7">CBS 118394</strain>
    </source>
</reference>
<proteinExistence type="predicted"/>
<evidence type="ECO:0000256" key="1">
    <source>
        <dbReference type="ARBA" id="ARBA00004370"/>
    </source>
</evidence>
<dbReference type="InterPro" id="IPR045119">
    <property type="entry name" value="SUN1-5"/>
</dbReference>
<evidence type="ECO:0000313" key="7">
    <source>
        <dbReference type="EMBL" id="KAK3312351.1"/>
    </source>
</evidence>
<dbReference type="PANTHER" id="PTHR12911">
    <property type="entry name" value="SAD1/UNC-84-LIKE PROTEIN-RELATED"/>
    <property type="match status" value="1"/>
</dbReference>
<protein>
    <recommendedName>
        <fullName evidence="6">SUN domain-containing protein</fullName>
    </recommendedName>
</protein>
<gene>
    <name evidence="7" type="ORF">B0H66DRAFT_486318</name>
</gene>
<sequence>LLLYTFRFLYGLAHPELHTGPGTSLHWYGFSDWKNNVGQFGQFLPPALLHPRGVLSDDQYDDLKVFLEKQAASTESAVKSIADILPRMVHVKKDRNKGKLVINDEFWRALRDQIHADDSIFTLQDGKLDISDRHWKVIRDRFKKSGDLQDITERTMSKSWDTWFRNNERRVADIVGQNLPIKKLAGQMQDVVITREQFVRELEDSLGKRNKDIDDRLNTFRSSLESWVKDATKHAPSSPQSSPSEPGMSQAEINTLVHKIVDKAIKNAKLEAAASNQIARFDSELRHHVNHFAIGNGAIVDVTLSSPTWQIAKPAFGSPAWLNALPKVPRFQAAAAAALAPWEEAGHCWCAGTRVNATTSRPADLAVRLANYVAPQHVVVEHIDPAATLDGDAMPKGIEVWARFDEYGLRERVRDWSTLQFPDSEKRNPELVGKGFVQVGGFEYRYSKKDGGVHVEKLSAELAGSLKAATDHLVVRATSNHGNGDHTCFYRVRLYGEVVMGAAGENVKHQEGPWVTMDKGGKDKEKGWW</sequence>
<evidence type="ECO:0000256" key="2">
    <source>
        <dbReference type="ARBA" id="ARBA00022692"/>
    </source>
</evidence>
<evidence type="ECO:0000256" key="4">
    <source>
        <dbReference type="ARBA" id="ARBA00023136"/>
    </source>
</evidence>
<accession>A0AAE0HUR7</accession>
<keyword evidence="3" id="KW-1133">Transmembrane helix</keyword>
<reference evidence="7" key="2">
    <citation type="submission" date="2023-06" db="EMBL/GenBank/DDBJ databases">
        <authorList>
            <consortium name="Lawrence Berkeley National Laboratory"/>
            <person name="Haridas S."/>
            <person name="Hensen N."/>
            <person name="Bonometti L."/>
            <person name="Westerberg I."/>
            <person name="Brannstrom I.O."/>
            <person name="Guillou S."/>
            <person name="Cros-Aarteil S."/>
            <person name="Calhoun S."/>
            <person name="Kuo A."/>
            <person name="Mondo S."/>
            <person name="Pangilinan J."/>
            <person name="Riley R."/>
            <person name="Labutti K."/>
            <person name="Andreopoulos B."/>
            <person name="Lipzen A."/>
            <person name="Chen C."/>
            <person name="Yanf M."/>
            <person name="Daum C."/>
            <person name="Ng V."/>
            <person name="Clum A."/>
            <person name="Steindorff A."/>
            <person name="Ohm R."/>
            <person name="Martin F."/>
            <person name="Silar P."/>
            <person name="Natvig D."/>
            <person name="Lalanne C."/>
            <person name="Gautier V."/>
            <person name="Ament-Velasquez S.L."/>
            <person name="Kruys A."/>
            <person name="Hutchinson M.I."/>
            <person name="Powell A.J."/>
            <person name="Barry K."/>
            <person name="Miller A.N."/>
            <person name="Grigoriev I.V."/>
            <person name="Debuchy R."/>
            <person name="Gladieux P."/>
            <person name="Thoren M.H."/>
            <person name="Johannesson H."/>
        </authorList>
    </citation>
    <scope>NUCLEOTIDE SEQUENCE</scope>
    <source>
        <strain evidence="7">CBS 118394</strain>
    </source>
</reference>
<feature type="compositionally biased region" description="Low complexity" evidence="5">
    <location>
        <begin position="236"/>
        <end position="249"/>
    </location>
</feature>
<comment type="caution">
    <text evidence="7">The sequence shown here is derived from an EMBL/GenBank/DDBJ whole genome shotgun (WGS) entry which is preliminary data.</text>
</comment>
<comment type="subcellular location">
    <subcellularLocation>
        <location evidence="1">Membrane</location>
    </subcellularLocation>
</comment>
<keyword evidence="4" id="KW-0472">Membrane</keyword>
<dbReference type="EMBL" id="JAUEDM010000009">
    <property type="protein sequence ID" value="KAK3312351.1"/>
    <property type="molecule type" value="Genomic_DNA"/>
</dbReference>
<feature type="domain" description="SUN" evidence="6">
    <location>
        <begin position="297"/>
        <end position="499"/>
    </location>
</feature>
<dbReference type="GO" id="GO:0043495">
    <property type="term" value="F:protein-membrane adaptor activity"/>
    <property type="evidence" value="ECO:0007669"/>
    <property type="project" value="TreeGrafter"/>
</dbReference>
<dbReference type="AlphaFoldDB" id="A0AAE0HUR7"/>
<dbReference type="Proteomes" id="UP001283341">
    <property type="component" value="Unassembled WGS sequence"/>
</dbReference>
<evidence type="ECO:0000256" key="3">
    <source>
        <dbReference type="ARBA" id="ARBA00022989"/>
    </source>
</evidence>
<feature type="non-terminal residue" evidence="7">
    <location>
        <position position="1"/>
    </location>
</feature>
<keyword evidence="8" id="KW-1185">Reference proteome</keyword>
<dbReference type="PROSITE" id="PS51469">
    <property type="entry name" value="SUN"/>
    <property type="match status" value="1"/>
</dbReference>
<evidence type="ECO:0000256" key="5">
    <source>
        <dbReference type="SAM" id="MobiDB-lite"/>
    </source>
</evidence>
<evidence type="ECO:0000313" key="8">
    <source>
        <dbReference type="Proteomes" id="UP001283341"/>
    </source>
</evidence>